<evidence type="ECO:0000313" key="1">
    <source>
        <dbReference type="EMBL" id="GAP15899.1"/>
    </source>
</evidence>
<accession>A0A0S7BP50</accession>
<gene>
    <name evidence="1" type="ORF">LARV_03694</name>
</gene>
<keyword evidence="2" id="KW-1185">Reference proteome</keyword>
<protein>
    <submittedName>
        <fullName evidence="1">Uncharacterized protein</fullName>
    </submittedName>
</protein>
<dbReference type="EMBL" id="DF967972">
    <property type="protein sequence ID" value="GAP15899.1"/>
    <property type="molecule type" value="Genomic_DNA"/>
</dbReference>
<dbReference type="AlphaFoldDB" id="A0A0S7BP50"/>
<dbReference type="Proteomes" id="UP000055060">
    <property type="component" value="Unassembled WGS sequence"/>
</dbReference>
<evidence type="ECO:0000313" key="2">
    <source>
        <dbReference type="Proteomes" id="UP000055060"/>
    </source>
</evidence>
<reference evidence="1" key="1">
    <citation type="submission" date="2015-07" db="EMBL/GenBank/DDBJ databases">
        <title>Draft Genome Sequences of Anaerolinea thermolimosa IMO-1, Bellilinea caldifistulae GOMI-1, Leptolinea tardivitalis YMTK-2, Levilinea saccharolytica KIBI-1,Longilinea arvoryzae KOME-1, Previously Described as Members of the Anaerolineaceae (Chloroflexi).</title>
        <authorList>
            <person name="Sekiguchi Y."/>
            <person name="Ohashi A."/>
            <person name="Matsuura N."/>
            <person name="Tourlousse M.D."/>
        </authorList>
    </citation>
    <scope>NUCLEOTIDE SEQUENCE [LARGE SCALE GENOMIC DNA]</scope>
    <source>
        <strain evidence="1">KOME-1</strain>
    </source>
</reference>
<organism evidence="1">
    <name type="scientific">Longilinea arvoryzae</name>
    <dbReference type="NCBI Taxonomy" id="360412"/>
    <lineage>
        <taxon>Bacteria</taxon>
        <taxon>Bacillati</taxon>
        <taxon>Chloroflexota</taxon>
        <taxon>Anaerolineae</taxon>
        <taxon>Anaerolineales</taxon>
        <taxon>Anaerolineaceae</taxon>
        <taxon>Longilinea</taxon>
    </lineage>
</organism>
<dbReference type="STRING" id="360412.LARV_03694"/>
<proteinExistence type="predicted"/>
<name>A0A0S7BP50_9CHLR</name>
<sequence length="37" mass="3823">MAPHLPVGLGLVPRSAGVPVFGPTAVRLEPVDIEMKA</sequence>